<evidence type="ECO:0000313" key="3">
    <source>
        <dbReference type="EMBL" id="KXA89218.1"/>
    </source>
</evidence>
<dbReference type="AlphaFoldDB" id="A0A133U4V1"/>
<dbReference type="PANTHER" id="PTHR42947">
    <property type="entry name" value="COB--COM HETERODISULFIDE REDUCTASE SUBUNIT B 1"/>
    <property type="match status" value="1"/>
</dbReference>
<protein>
    <recommendedName>
        <fullName evidence="2">Cysteine-rich domain-containing protein</fullName>
    </recommendedName>
</protein>
<dbReference type="Pfam" id="PF02754">
    <property type="entry name" value="CCG"/>
    <property type="match status" value="2"/>
</dbReference>
<accession>A0A133U4V1</accession>
<dbReference type="EMBL" id="LHXK01000048">
    <property type="protein sequence ID" value="KXA89218.1"/>
    <property type="molecule type" value="Genomic_DNA"/>
</dbReference>
<reference evidence="3 4" key="1">
    <citation type="journal article" date="2016" name="Sci. Rep.">
        <title>Metabolic traits of an uncultured archaeal lineage -MSBL1- from brine pools of the Red Sea.</title>
        <authorList>
            <person name="Mwirichia R."/>
            <person name="Alam I."/>
            <person name="Rashid M."/>
            <person name="Vinu M."/>
            <person name="Ba-Alawi W."/>
            <person name="Anthony Kamau A."/>
            <person name="Kamanda Ngugi D."/>
            <person name="Goker M."/>
            <person name="Klenk H.P."/>
            <person name="Bajic V."/>
            <person name="Stingl U."/>
        </authorList>
    </citation>
    <scope>NUCLEOTIDE SEQUENCE [LARGE SCALE GENOMIC DNA]</scope>
    <source>
        <strain evidence="3">SCGC-AAA259B11</strain>
    </source>
</reference>
<proteinExistence type="predicted"/>
<gene>
    <name evidence="3" type="ORF">AKJ61_03340</name>
</gene>
<comment type="caution">
    <text evidence="3">The sequence shown here is derived from an EMBL/GenBank/DDBJ whole genome shotgun (WGS) entry which is preliminary data.</text>
</comment>
<dbReference type="GO" id="GO:0016491">
    <property type="term" value="F:oxidoreductase activity"/>
    <property type="evidence" value="ECO:0007669"/>
    <property type="project" value="UniProtKB-KW"/>
</dbReference>
<dbReference type="InterPro" id="IPR004017">
    <property type="entry name" value="Cys_rich_dom"/>
</dbReference>
<dbReference type="PANTHER" id="PTHR42947:SF1">
    <property type="entry name" value="COB--COM HETERODISULFIDE REDUCTASE SUBUNIT B 1"/>
    <property type="match status" value="1"/>
</dbReference>
<keyword evidence="1" id="KW-0560">Oxidoreductase</keyword>
<name>A0A133U4V1_9EURY</name>
<keyword evidence="4" id="KW-1185">Reference proteome</keyword>
<dbReference type="InterPro" id="IPR051278">
    <property type="entry name" value="HdrB/HdrD_reductase"/>
</dbReference>
<feature type="domain" description="Cysteine-rich" evidence="2">
    <location>
        <begin position="150"/>
        <end position="234"/>
    </location>
</feature>
<dbReference type="Proteomes" id="UP000070184">
    <property type="component" value="Unassembled WGS sequence"/>
</dbReference>
<organism evidence="3 4">
    <name type="scientific">candidate division MSBL1 archaeon SCGC-AAA259B11</name>
    <dbReference type="NCBI Taxonomy" id="1698260"/>
    <lineage>
        <taxon>Archaea</taxon>
        <taxon>Methanobacteriati</taxon>
        <taxon>Methanobacteriota</taxon>
        <taxon>candidate division MSBL1</taxon>
    </lineage>
</organism>
<feature type="domain" description="Cysteine-rich" evidence="2">
    <location>
        <begin position="4"/>
        <end position="86"/>
    </location>
</feature>
<dbReference type="PATRIC" id="fig|1698260.3.peg.765"/>
<sequence length="294" mass="33413">MKEYAYYPGCSLKGSAENYENSLFKVFKVLEIDLEELEDWNCCGATLFYSTDELKAYGLSARNLALAEQTGKDIIAPCSACYHTLKKTQKRLRENSSDREKVNRALEQVGLDYRDCVEVKHPLEVVIEVIGLEKIKKKIEGGLEDLKIAPYYGCLFARPHGVGDPHFPNYMDQLIDAIGGEVIDYPVKTRCCGGLQSYIYREAGLELIYILLNEAERREADAIMTLCPFCHLNLEILQKECRKSYDLHSQLPIVYFTQLLGLSLGIDERDLEFSKSVIPLDQILSKMEGIKSEQ</sequence>
<evidence type="ECO:0000256" key="1">
    <source>
        <dbReference type="ARBA" id="ARBA00023002"/>
    </source>
</evidence>
<evidence type="ECO:0000259" key="2">
    <source>
        <dbReference type="Pfam" id="PF02754"/>
    </source>
</evidence>
<evidence type="ECO:0000313" key="4">
    <source>
        <dbReference type="Proteomes" id="UP000070184"/>
    </source>
</evidence>
<dbReference type="Gene3D" id="1.20.1050.140">
    <property type="match status" value="1"/>
</dbReference>